<organism evidence="3 4">
    <name type="scientific">Ideonella aquatica</name>
    <dbReference type="NCBI Taxonomy" id="2824119"/>
    <lineage>
        <taxon>Bacteria</taxon>
        <taxon>Pseudomonadati</taxon>
        <taxon>Pseudomonadota</taxon>
        <taxon>Betaproteobacteria</taxon>
        <taxon>Burkholderiales</taxon>
        <taxon>Sphaerotilaceae</taxon>
        <taxon>Ideonella</taxon>
    </lineage>
</organism>
<dbReference type="AlphaFoldDB" id="A0A940YTH8"/>
<proteinExistence type="predicted"/>
<feature type="region of interest" description="Disordered" evidence="1">
    <location>
        <begin position="153"/>
        <end position="192"/>
    </location>
</feature>
<dbReference type="Pfam" id="PF13488">
    <property type="entry name" value="Gly-zipper_Omp"/>
    <property type="match status" value="1"/>
</dbReference>
<name>A0A940YTH8_9BURK</name>
<protein>
    <recommendedName>
        <fullName evidence="2">Glycine zipper domain-containing protein</fullName>
    </recommendedName>
</protein>
<dbReference type="RefSeq" id="WP_210804256.1">
    <property type="nucleotide sequence ID" value="NZ_JAGQDE010000032.1"/>
</dbReference>
<dbReference type="InterPro" id="IPR039567">
    <property type="entry name" value="Gly-zipper"/>
</dbReference>
<feature type="domain" description="Glycine zipper" evidence="2">
    <location>
        <begin position="59"/>
        <end position="102"/>
    </location>
</feature>
<sequence>MMTPSRLLPLALLTLTLGGCVVTHPDRVPSYQTQRLQSVQEATVVAVRPVVIDGRQSGGGSAIGAIAGSVAGSQIGGYRDGFVGSIVGFVAGAMIGNAIERDATRSNGIELTLQMRNGDKRMIVQGQGAEVFQPGDAVSVVSDGYRARVSKVGAGAGQTAPAGPTLPPPVLSARPAVPPPATGASAPVYTPR</sequence>
<accession>A0A940YTH8</accession>
<dbReference type="Proteomes" id="UP000678374">
    <property type="component" value="Unassembled WGS sequence"/>
</dbReference>
<gene>
    <name evidence="3" type="ORF">KAK06_21695</name>
</gene>
<dbReference type="PROSITE" id="PS51257">
    <property type="entry name" value="PROKAR_LIPOPROTEIN"/>
    <property type="match status" value="1"/>
</dbReference>
<feature type="compositionally biased region" description="Pro residues" evidence="1">
    <location>
        <begin position="164"/>
        <end position="181"/>
    </location>
</feature>
<evidence type="ECO:0000259" key="2">
    <source>
        <dbReference type="Pfam" id="PF13488"/>
    </source>
</evidence>
<evidence type="ECO:0000313" key="4">
    <source>
        <dbReference type="Proteomes" id="UP000678374"/>
    </source>
</evidence>
<reference evidence="3" key="1">
    <citation type="submission" date="2021-04" db="EMBL/GenBank/DDBJ databases">
        <title>The genome sequence of Ideonella sp. 4Y11.</title>
        <authorList>
            <person name="Liu Y."/>
        </authorList>
    </citation>
    <scope>NUCLEOTIDE SEQUENCE</scope>
    <source>
        <strain evidence="3">4Y11</strain>
    </source>
</reference>
<evidence type="ECO:0000256" key="1">
    <source>
        <dbReference type="SAM" id="MobiDB-lite"/>
    </source>
</evidence>
<comment type="caution">
    <text evidence="3">The sequence shown here is derived from an EMBL/GenBank/DDBJ whole genome shotgun (WGS) entry which is preliminary data.</text>
</comment>
<evidence type="ECO:0000313" key="3">
    <source>
        <dbReference type="EMBL" id="MBQ0961568.1"/>
    </source>
</evidence>
<dbReference type="EMBL" id="JAGQDE010000032">
    <property type="protein sequence ID" value="MBQ0961568.1"/>
    <property type="molecule type" value="Genomic_DNA"/>
</dbReference>
<keyword evidence="4" id="KW-1185">Reference proteome</keyword>